<feature type="compositionally biased region" description="Basic and acidic residues" evidence="1">
    <location>
        <begin position="193"/>
        <end position="212"/>
    </location>
</feature>
<evidence type="ECO:0008006" key="4">
    <source>
        <dbReference type="Google" id="ProtNLM"/>
    </source>
</evidence>
<dbReference type="EMBL" id="NBTX02000004">
    <property type="protein sequence ID" value="PNL61211.1"/>
    <property type="molecule type" value="Genomic_DNA"/>
</dbReference>
<dbReference type="AlphaFoldDB" id="A0AAX0WRV0"/>
<protein>
    <recommendedName>
        <fullName evidence="4">Macro domain-containing protein</fullName>
    </recommendedName>
</protein>
<feature type="region of interest" description="Disordered" evidence="1">
    <location>
        <begin position="168"/>
        <end position="213"/>
    </location>
</feature>
<name>A0AAX0WRV0_9GAMM</name>
<reference evidence="2" key="1">
    <citation type="submission" date="2017-12" db="EMBL/GenBank/DDBJ databases">
        <title>FDA dAtabase for Regulatory Grade micrObial Sequences (FDA-ARGOS): Supporting development and validation of Infectious Disease Dx tests.</title>
        <authorList>
            <person name="Kerrigan L."/>
            <person name="Tallon L.J."/>
            <person name="Sadzewicz L."/>
            <person name="Sengamalay N."/>
            <person name="Ott S."/>
            <person name="Godinez A."/>
            <person name="Nagaraj S."/>
            <person name="Vavikolanu K."/>
            <person name="Vyas G."/>
            <person name="Nadendla S."/>
            <person name="Aluvathingal J."/>
            <person name="Sichtig H."/>
        </authorList>
    </citation>
    <scope>NUCLEOTIDE SEQUENCE [LARGE SCALE GENOMIC DNA]</scope>
    <source>
        <strain evidence="2">FDAARGOS_200</strain>
    </source>
</reference>
<gene>
    <name evidence="2" type="ORF">A6J39_008280</name>
</gene>
<organism evidence="2 3">
    <name type="scientific">Legionella anisa</name>
    <dbReference type="NCBI Taxonomy" id="28082"/>
    <lineage>
        <taxon>Bacteria</taxon>
        <taxon>Pseudomonadati</taxon>
        <taxon>Pseudomonadota</taxon>
        <taxon>Gammaproteobacteria</taxon>
        <taxon>Legionellales</taxon>
        <taxon>Legionellaceae</taxon>
        <taxon>Legionella</taxon>
    </lineage>
</organism>
<sequence length="321" mass="36780">MGSGFLVFKKIFNKNVHFNSNENWQTVLNKHLKDYHSKKEPMPPYIRMAQQDGYIGGVATVPVKNSKGLSFKKYLDNNERDKAFKEQYKQAVGQSIKDALELNRPLYIQPLGIGVYGWPPEEAAELFAKMIVENDPDDKLNITIPIFATSPTSKDKLFEKALIEELAKHQRHPVQTSETKPAKNSEPQPQQKKAQEVKKEIKEQEKKEKEDVTNQQKLVSVVATLINNIETKQGTRWTSGKDSQKVNDLKELKQSISETTAEQWDEKESEFLLNTLKICERKRNPIHFWSTPESVTEFKTLLAENGLELPSKSDSDEFSKS</sequence>
<dbReference type="Proteomes" id="UP000192511">
    <property type="component" value="Unassembled WGS sequence"/>
</dbReference>
<comment type="caution">
    <text evidence="2">The sequence shown here is derived from an EMBL/GenBank/DDBJ whole genome shotgun (WGS) entry which is preliminary data.</text>
</comment>
<evidence type="ECO:0000256" key="1">
    <source>
        <dbReference type="SAM" id="MobiDB-lite"/>
    </source>
</evidence>
<evidence type="ECO:0000313" key="2">
    <source>
        <dbReference type="EMBL" id="PNL61211.1"/>
    </source>
</evidence>
<proteinExistence type="predicted"/>
<accession>A0AAX0WRV0</accession>
<evidence type="ECO:0000313" key="3">
    <source>
        <dbReference type="Proteomes" id="UP000192511"/>
    </source>
</evidence>
<keyword evidence="3" id="KW-1185">Reference proteome</keyword>